<evidence type="ECO:0000313" key="1">
    <source>
        <dbReference type="EMBL" id="MBD3121923.1"/>
    </source>
</evidence>
<name>A0A8I0KKA3_CITBR</name>
<dbReference type="AlphaFoldDB" id="A0A8I0KKA3"/>
<accession>A0A8I0KKA3</accession>
<sequence>MLASLVSSRVLRLKPRKVRLKGEEWTFCTPEPLILAALEEVDAHQNGAKA</sequence>
<comment type="caution">
    <text evidence="1">The sequence shown here is derived from an EMBL/GenBank/DDBJ whole genome shotgun (WGS) entry which is preliminary data.</text>
</comment>
<gene>
    <name evidence="1" type="ORF">ID160_04465</name>
</gene>
<dbReference type="Proteomes" id="UP000605024">
    <property type="component" value="Unassembled WGS sequence"/>
</dbReference>
<protein>
    <submittedName>
        <fullName evidence="1">Uncharacterized protein</fullName>
    </submittedName>
</protein>
<proteinExistence type="predicted"/>
<reference evidence="1" key="1">
    <citation type="submission" date="2020-09" db="EMBL/GenBank/DDBJ databases">
        <title>Characterization of IncC plasmids in Enterobacterales of food-producing animals originating from China.</title>
        <authorList>
            <person name="Zhang Y."/>
            <person name="Lei C.-W."/>
        </authorList>
    </citation>
    <scope>NUCLEOTIDE SEQUENCE</scope>
    <source>
        <strain evidence="1">CC1</strain>
    </source>
</reference>
<organism evidence="1 2">
    <name type="scientific">Citrobacter braakii</name>
    <dbReference type="NCBI Taxonomy" id="57706"/>
    <lineage>
        <taxon>Bacteria</taxon>
        <taxon>Pseudomonadati</taxon>
        <taxon>Pseudomonadota</taxon>
        <taxon>Gammaproteobacteria</taxon>
        <taxon>Enterobacterales</taxon>
        <taxon>Enterobacteriaceae</taxon>
        <taxon>Citrobacter</taxon>
        <taxon>Citrobacter freundii complex</taxon>
    </lineage>
</organism>
<dbReference type="RefSeq" id="WP_165500029.1">
    <property type="nucleotide sequence ID" value="NZ_BPFM01000008.1"/>
</dbReference>
<evidence type="ECO:0000313" key="2">
    <source>
        <dbReference type="Proteomes" id="UP000605024"/>
    </source>
</evidence>
<dbReference type="EMBL" id="JACXSK010000001">
    <property type="protein sequence ID" value="MBD3121923.1"/>
    <property type="molecule type" value="Genomic_DNA"/>
</dbReference>